<feature type="transmembrane region" description="Helical" evidence="9">
    <location>
        <begin position="21"/>
        <end position="39"/>
    </location>
</feature>
<feature type="transmembrane region" description="Helical" evidence="9">
    <location>
        <begin position="164"/>
        <end position="185"/>
    </location>
</feature>
<dbReference type="InterPro" id="IPR005665">
    <property type="entry name" value="SecF_bac"/>
</dbReference>
<evidence type="ECO:0000256" key="6">
    <source>
        <dbReference type="ARBA" id="ARBA00022989"/>
    </source>
</evidence>
<comment type="similarity">
    <text evidence="9">Belongs to the SecD/SecF family. SecF subfamily.</text>
</comment>
<dbReference type="GO" id="GO:0006605">
    <property type="term" value="P:protein targeting"/>
    <property type="evidence" value="ECO:0007669"/>
    <property type="project" value="UniProtKB-UniRule"/>
</dbReference>
<name>A0A2N9YGF1_9GAMM</name>
<dbReference type="NCBIfam" id="TIGR00916">
    <property type="entry name" value="2A0604s01"/>
    <property type="match status" value="1"/>
</dbReference>
<evidence type="ECO:0000256" key="8">
    <source>
        <dbReference type="ARBA" id="ARBA00023136"/>
    </source>
</evidence>
<feature type="domain" description="Protein export membrane protein SecD/SecF C-terminal" evidence="10">
    <location>
        <begin position="111"/>
        <end position="293"/>
    </location>
</feature>
<dbReference type="GO" id="GO:0043952">
    <property type="term" value="P:protein transport by the Sec complex"/>
    <property type="evidence" value="ECO:0007669"/>
    <property type="project" value="UniProtKB-UniRule"/>
</dbReference>
<dbReference type="RefSeq" id="WP_062152723.1">
    <property type="nucleotide sequence ID" value="NZ_CP012373.2"/>
</dbReference>
<dbReference type="STRING" id="288004.AL038_10800"/>
<evidence type="ECO:0000313" key="11">
    <source>
        <dbReference type="EMBL" id="AUI69598.1"/>
    </source>
</evidence>
<keyword evidence="6 9" id="KW-1133">Transmembrane helix</keyword>
<dbReference type="GO" id="GO:0005886">
    <property type="term" value="C:plasma membrane"/>
    <property type="evidence" value="ECO:0007669"/>
    <property type="project" value="UniProtKB-SubCell"/>
</dbReference>
<sequence length="314" mass="34781">MRLINRFDYNYDFLSEKKRRIALAVSIVIIVGSLLTIAIRGLNLGLDFTGGTLIEVGYQESMELSTARDNLHNNGFPDAVVQYFGTTRDVLIRLGVHSDLDNKNLSETVLNLLKKDNASVEIRRVEFVGPQVGGELIEAGLLSILITMLCMLVYVALRFEWRFAVGAVLSLLHDPVLIFGIFALFQLEFDLTVLAAVLAVVGYSINDTIVVFDRIRDNFIKLRKVSSEEVMNISVNQTLSRTIMTSTTTLIVVVILFFFGGSLIHNFALALIIGIMIGTYSSIYIASAITLLLGISKADLMPVKKEGEELDKLP</sequence>
<dbReference type="GO" id="GO:0015450">
    <property type="term" value="F:protein-transporting ATPase activity"/>
    <property type="evidence" value="ECO:0007669"/>
    <property type="project" value="InterPro"/>
</dbReference>
<evidence type="ECO:0000256" key="1">
    <source>
        <dbReference type="ARBA" id="ARBA00004651"/>
    </source>
</evidence>
<keyword evidence="3 9" id="KW-1003">Cell membrane</keyword>
<keyword evidence="5 9" id="KW-0653">Protein transport</keyword>
<dbReference type="InterPro" id="IPR022646">
    <property type="entry name" value="SecD/SecF_CS"/>
</dbReference>
<dbReference type="OrthoDB" id="9774769at2"/>
<dbReference type="Gene3D" id="1.20.1640.10">
    <property type="entry name" value="Multidrug efflux transporter AcrB transmembrane domain"/>
    <property type="match status" value="1"/>
</dbReference>
<keyword evidence="7 9" id="KW-0811">Translocation</keyword>
<keyword evidence="8 9" id="KW-0472">Membrane</keyword>
<dbReference type="PANTHER" id="PTHR30081:SF8">
    <property type="entry name" value="PROTEIN TRANSLOCASE SUBUNIT SECF"/>
    <property type="match status" value="1"/>
</dbReference>
<evidence type="ECO:0000256" key="7">
    <source>
        <dbReference type="ARBA" id="ARBA00023010"/>
    </source>
</evidence>
<dbReference type="Pfam" id="PF02355">
    <property type="entry name" value="SecD_SecF_C"/>
    <property type="match status" value="1"/>
</dbReference>
<evidence type="ECO:0000256" key="2">
    <source>
        <dbReference type="ARBA" id="ARBA00022448"/>
    </source>
</evidence>
<keyword evidence="2 9" id="KW-0813">Transport</keyword>
<feature type="transmembrane region" description="Helical" evidence="9">
    <location>
        <begin position="191"/>
        <end position="212"/>
    </location>
</feature>
<evidence type="ECO:0000259" key="10">
    <source>
        <dbReference type="Pfam" id="PF02355"/>
    </source>
</evidence>
<dbReference type="PRINTS" id="PR01755">
    <property type="entry name" value="SECFTRNLCASE"/>
</dbReference>
<dbReference type="GO" id="GO:0065002">
    <property type="term" value="P:intracellular protein transmembrane transport"/>
    <property type="evidence" value="ECO:0007669"/>
    <property type="project" value="UniProtKB-UniRule"/>
</dbReference>
<dbReference type="Proteomes" id="UP000234271">
    <property type="component" value="Chromosome"/>
</dbReference>
<dbReference type="KEGG" id="blep:AL038_10800"/>
<evidence type="ECO:0000313" key="12">
    <source>
        <dbReference type="Proteomes" id="UP000234271"/>
    </source>
</evidence>
<evidence type="ECO:0000256" key="4">
    <source>
        <dbReference type="ARBA" id="ARBA00022692"/>
    </source>
</evidence>
<feature type="transmembrane region" description="Helical" evidence="9">
    <location>
        <begin position="270"/>
        <end position="295"/>
    </location>
</feature>
<dbReference type="EMBL" id="CP018889">
    <property type="protein sequence ID" value="AUI69598.1"/>
    <property type="molecule type" value="Genomic_DNA"/>
</dbReference>
<comment type="function">
    <text evidence="9">Part of the Sec protein translocase complex. Interacts with the SecYEG preprotein conducting channel. SecDF uses the proton motive force (PMF) to complete protein translocation after the ATP-dependent function of SecA.</text>
</comment>
<protein>
    <recommendedName>
        <fullName evidence="9">Protein-export membrane protein SecF</fullName>
    </recommendedName>
</protein>
<gene>
    <name evidence="9 11" type="primary">secF</name>
    <name evidence="11" type="ORF">BLE401_13470</name>
</gene>
<dbReference type="PANTHER" id="PTHR30081">
    <property type="entry name" value="PROTEIN-EXPORT MEMBRANE PROTEIN SEC"/>
    <property type="match status" value="1"/>
</dbReference>
<dbReference type="AlphaFoldDB" id="A0A2N9YGF1"/>
<dbReference type="InterPro" id="IPR022813">
    <property type="entry name" value="SecD/SecF_arch_bac"/>
</dbReference>
<dbReference type="InterPro" id="IPR048634">
    <property type="entry name" value="SecD_SecF_C"/>
</dbReference>
<accession>A0A2N9YGF1</accession>
<feature type="transmembrane region" description="Helical" evidence="9">
    <location>
        <begin position="136"/>
        <end position="157"/>
    </location>
</feature>
<keyword evidence="12" id="KW-1185">Reference proteome</keyword>
<dbReference type="InterPro" id="IPR022645">
    <property type="entry name" value="SecD/SecF_bac"/>
</dbReference>
<comment type="subunit">
    <text evidence="9">Forms a complex with SecD. Part of the essential Sec protein translocation apparatus which comprises SecA, SecYEG and auxiliary proteins SecDF-YajC and YidC.</text>
</comment>
<keyword evidence="4 9" id="KW-0812">Transmembrane</keyword>
<organism evidence="11 12">
    <name type="scientific">Beggiatoa leptomitoformis</name>
    <dbReference type="NCBI Taxonomy" id="288004"/>
    <lineage>
        <taxon>Bacteria</taxon>
        <taxon>Pseudomonadati</taxon>
        <taxon>Pseudomonadota</taxon>
        <taxon>Gammaproteobacteria</taxon>
        <taxon>Thiotrichales</taxon>
        <taxon>Thiotrichaceae</taxon>
        <taxon>Beggiatoa</taxon>
    </lineage>
</organism>
<dbReference type="HAMAP" id="MF_01464_B">
    <property type="entry name" value="SecF_B"/>
    <property type="match status" value="1"/>
</dbReference>
<dbReference type="Pfam" id="PF07549">
    <property type="entry name" value="Sec_GG"/>
    <property type="match status" value="1"/>
</dbReference>
<dbReference type="SUPFAM" id="SSF82866">
    <property type="entry name" value="Multidrug efflux transporter AcrB transmembrane domain"/>
    <property type="match status" value="1"/>
</dbReference>
<evidence type="ECO:0000256" key="3">
    <source>
        <dbReference type="ARBA" id="ARBA00022475"/>
    </source>
</evidence>
<evidence type="ECO:0000256" key="9">
    <source>
        <dbReference type="HAMAP-Rule" id="MF_01464"/>
    </source>
</evidence>
<dbReference type="NCBIfam" id="TIGR00966">
    <property type="entry name" value="transloc_SecF"/>
    <property type="match status" value="1"/>
</dbReference>
<comment type="subcellular location">
    <subcellularLocation>
        <location evidence="1 9">Cell membrane</location>
        <topology evidence="1 9">Multi-pass membrane protein</topology>
    </subcellularLocation>
</comment>
<evidence type="ECO:0000256" key="5">
    <source>
        <dbReference type="ARBA" id="ARBA00022927"/>
    </source>
</evidence>
<reference evidence="12" key="1">
    <citation type="submission" date="2016-12" db="EMBL/GenBank/DDBJ databases">
        <title>Complete Genome Sequence of Beggiatoa leptomitiformis D-401.</title>
        <authorList>
            <person name="Fomenkov A."/>
            <person name="Vincze T."/>
            <person name="Grabovich M."/>
            <person name="Anton B.P."/>
            <person name="Dubinina G."/>
            <person name="Orlova M."/>
            <person name="Belousova E."/>
            <person name="Roberts R.J."/>
        </authorList>
    </citation>
    <scope>NUCLEOTIDE SEQUENCE [LARGE SCALE GENOMIC DNA]</scope>
    <source>
        <strain evidence="12">D-401</strain>
    </source>
</reference>
<dbReference type="InterPro" id="IPR055344">
    <property type="entry name" value="SecD_SecF_C_bact"/>
</dbReference>
<proteinExistence type="inferred from homology"/>
<feature type="transmembrane region" description="Helical" evidence="9">
    <location>
        <begin position="243"/>
        <end position="264"/>
    </location>
</feature>